<dbReference type="InterPro" id="IPR015854">
    <property type="entry name" value="ABC_transpr_LolD-like"/>
</dbReference>
<dbReference type="EMBL" id="AZHX01000542">
    <property type="protein sequence ID" value="ETX07035.1"/>
    <property type="molecule type" value="Genomic_DNA"/>
</dbReference>
<dbReference type="GO" id="GO:0022857">
    <property type="term" value="F:transmembrane transporter activity"/>
    <property type="evidence" value="ECO:0007669"/>
    <property type="project" value="TreeGrafter"/>
</dbReference>
<dbReference type="Proteomes" id="UP000019140">
    <property type="component" value="Unassembled WGS sequence"/>
</dbReference>
<dbReference type="InterPro" id="IPR027417">
    <property type="entry name" value="P-loop_NTPase"/>
</dbReference>
<feature type="domain" description="ABC transporter" evidence="1">
    <location>
        <begin position="29"/>
        <end position="159"/>
    </location>
</feature>
<dbReference type="Pfam" id="PF00005">
    <property type="entry name" value="ABC_tran"/>
    <property type="match status" value="1"/>
</dbReference>
<dbReference type="AlphaFoldDB" id="W4MA25"/>
<accession>W4MA25</accession>
<dbReference type="GO" id="GO:0005524">
    <property type="term" value="F:ATP binding"/>
    <property type="evidence" value="ECO:0007669"/>
    <property type="project" value="InterPro"/>
</dbReference>
<evidence type="ECO:0000313" key="3">
    <source>
        <dbReference type="Proteomes" id="UP000019140"/>
    </source>
</evidence>
<reference evidence="2 3" key="1">
    <citation type="journal article" date="2014" name="Nature">
        <title>An environmental bacterial taxon with a large and distinct metabolic repertoire.</title>
        <authorList>
            <person name="Wilson M.C."/>
            <person name="Mori T."/>
            <person name="Ruckert C."/>
            <person name="Uria A.R."/>
            <person name="Helf M.J."/>
            <person name="Takada K."/>
            <person name="Gernert C."/>
            <person name="Steffens U.A."/>
            <person name="Heycke N."/>
            <person name="Schmitt S."/>
            <person name="Rinke C."/>
            <person name="Helfrich E.J."/>
            <person name="Brachmann A.O."/>
            <person name="Gurgui C."/>
            <person name="Wakimoto T."/>
            <person name="Kracht M."/>
            <person name="Crusemann M."/>
            <person name="Hentschel U."/>
            <person name="Abe I."/>
            <person name="Matsunaga S."/>
            <person name="Kalinowski J."/>
            <person name="Takeyama H."/>
            <person name="Piel J."/>
        </authorList>
    </citation>
    <scope>NUCLEOTIDE SEQUENCE [LARGE SCALE GENOMIC DNA]</scope>
    <source>
        <strain evidence="3">TSY2</strain>
    </source>
</reference>
<comment type="caution">
    <text evidence="2">The sequence shown here is derived from an EMBL/GenBank/DDBJ whole genome shotgun (WGS) entry which is preliminary data.</text>
</comment>
<dbReference type="SUPFAM" id="SSF52540">
    <property type="entry name" value="P-loop containing nucleoside triphosphate hydrolases"/>
    <property type="match status" value="1"/>
</dbReference>
<proteinExistence type="predicted"/>
<evidence type="ECO:0000259" key="1">
    <source>
        <dbReference type="Pfam" id="PF00005"/>
    </source>
</evidence>
<dbReference type="GO" id="GO:0005886">
    <property type="term" value="C:plasma membrane"/>
    <property type="evidence" value="ECO:0007669"/>
    <property type="project" value="TreeGrafter"/>
</dbReference>
<organism evidence="2 3">
    <name type="scientific">Candidatus Entotheonella gemina</name>
    <dbReference type="NCBI Taxonomy" id="1429439"/>
    <lineage>
        <taxon>Bacteria</taxon>
        <taxon>Pseudomonadati</taxon>
        <taxon>Nitrospinota/Tectimicrobiota group</taxon>
        <taxon>Candidatus Tectimicrobiota</taxon>
        <taxon>Candidatus Entotheonellia</taxon>
        <taxon>Candidatus Entotheonellales</taxon>
        <taxon>Candidatus Entotheonellaceae</taxon>
        <taxon>Candidatus Entotheonella</taxon>
    </lineage>
</organism>
<evidence type="ECO:0000313" key="2">
    <source>
        <dbReference type="EMBL" id="ETX07035.1"/>
    </source>
</evidence>
<dbReference type="PANTHER" id="PTHR24220:SF659">
    <property type="entry name" value="TRANSPORTER, PUTATIVE-RELATED"/>
    <property type="match status" value="1"/>
</dbReference>
<sequence>MTDPNPATIAIESLTFHYREGHFHLHIPTLEIDAGAKAAMIGPSGSGKTTLIHLLAGIVPADSGRITVHGTPLHQLNDADRRRFRIANIGFVFQDFALLDYLTILDNMLYPYRINRALNLTPQVREHAIRLATMMGIEDKLKRHPHHLSQGEKQRAAFAGPW</sequence>
<dbReference type="PANTHER" id="PTHR24220">
    <property type="entry name" value="IMPORT ATP-BINDING PROTEIN"/>
    <property type="match status" value="1"/>
</dbReference>
<keyword evidence="3" id="KW-1185">Reference proteome</keyword>
<protein>
    <recommendedName>
        <fullName evidence="1">ABC transporter domain-containing protein</fullName>
    </recommendedName>
</protein>
<gene>
    <name evidence="2" type="ORF">ETSY2_13510</name>
</gene>
<name>W4MA25_9BACT</name>
<dbReference type="InterPro" id="IPR003439">
    <property type="entry name" value="ABC_transporter-like_ATP-bd"/>
</dbReference>
<dbReference type="HOGENOM" id="CLU_000604_1_22_7"/>
<dbReference type="GO" id="GO:0016887">
    <property type="term" value="F:ATP hydrolysis activity"/>
    <property type="evidence" value="ECO:0007669"/>
    <property type="project" value="InterPro"/>
</dbReference>
<dbReference type="Gene3D" id="3.40.50.300">
    <property type="entry name" value="P-loop containing nucleotide triphosphate hydrolases"/>
    <property type="match status" value="1"/>
</dbReference>